<accession>A0A540WX57</accession>
<evidence type="ECO:0000313" key="11">
    <source>
        <dbReference type="Proteomes" id="UP000315369"/>
    </source>
</evidence>
<dbReference type="RefSeq" id="WP_141644704.1">
    <property type="nucleotide sequence ID" value="NZ_VIFM01000095.1"/>
</dbReference>
<dbReference type="GO" id="GO:0009086">
    <property type="term" value="P:methionine biosynthetic process"/>
    <property type="evidence" value="ECO:0007669"/>
    <property type="project" value="UniProtKB-KW"/>
</dbReference>
<comment type="caution">
    <text evidence="10">The sequence shown here is derived from an EMBL/GenBank/DDBJ whole genome shotgun (WGS) entry which is preliminary data.</text>
</comment>
<evidence type="ECO:0000256" key="5">
    <source>
        <dbReference type="ARBA" id="ARBA00022898"/>
    </source>
</evidence>
<comment type="cofactor">
    <cofactor evidence="1 9">
        <name>pyridoxal 5'-phosphate</name>
        <dbReference type="ChEBI" id="CHEBI:597326"/>
    </cofactor>
</comment>
<dbReference type="AlphaFoldDB" id="A0A540WX57"/>
<dbReference type="InterPro" id="IPR015421">
    <property type="entry name" value="PyrdxlP-dep_Trfase_major"/>
</dbReference>
<evidence type="ECO:0000313" key="10">
    <source>
        <dbReference type="EMBL" id="TQF13587.1"/>
    </source>
</evidence>
<feature type="modified residue" description="N6-(pyridoxal phosphate)lysine" evidence="8">
    <location>
        <position position="212"/>
    </location>
</feature>
<dbReference type="Gene3D" id="3.40.640.10">
    <property type="entry name" value="Type I PLP-dependent aspartate aminotransferase-like (Major domain)"/>
    <property type="match status" value="1"/>
</dbReference>
<dbReference type="Pfam" id="PF01053">
    <property type="entry name" value="Cys_Met_Meta_PP"/>
    <property type="match status" value="1"/>
</dbReference>
<dbReference type="PIRSF" id="PIRSF001434">
    <property type="entry name" value="CGS"/>
    <property type="match status" value="1"/>
</dbReference>
<dbReference type="GO" id="GO:0030170">
    <property type="term" value="F:pyridoxal phosphate binding"/>
    <property type="evidence" value="ECO:0007669"/>
    <property type="project" value="InterPro"/>
</dbReference>
<comment type="similarity">
    <text evidence="2 9">Belongs to the trans-sulfuration enzymes family.</text>
</comment>
<reference evidence="10 11" key="1">
    <citation type="submission" date="2019-06" db="EMBL/GenBank/DDBJ databases">
        <authorList>
            <person name="Livingstone P."/>
            <person name="Whitworth D."/>
        </authorList>
    </citation>
    <scope>NUCLEOTIDE SEQUENCE [LARGE SCALE GENOMIC DNA]</scope>
    <source>
        <strain evidence="10 11">AM401</strain>
    </source>
</reference>
<dbReference type="GO" id="GO:0019346">
    <property type="term" value="P:transsulfuration"/>
    <property type="evidence" value="ECO:0007669"/>
    <property type="project" value="InterPro"/>
</dbReference>
<dbReference type="PANTHER" id="PTHR11808">
    <property type="entry name" value="TRANS-SULFURATION ENZYME FAMILY MEMBER"/>
    <property type="match status" value="1"/>
</dbReference>
<evidence type="ECO:0000256" key="3">
    <source>
        <dbReference type="ARBA" id="ARBA00012224"/>
    </source>
</evidence>
<evidence type="ECO:0000256" key="1">
    <source>
        <dbReference type="ARBA" id="ARBA00001933"/>
    </source>
</evidence>
<name>A0A540WX57_9BACT</name>
<sequence>MTSSPIWPRRSKGAPSPSNFATRLLHTGHEVDPVTGAAAVPIYQVSMFDQPGLEHSGEFDYARSGNPTRKALEGVLASLDEGAGAFAFGSGMAALSTVLMLFSAGDHLVVTDDCYGGTYRVLTRVFSRFGLKATFVDTSDTDAVRAAFRPNTKGLLVETVSNPFLRRTDVTAMSILARTYGALLIVDNTFLSPYLSRPLTEGADIVIHSATKYLGGHSDIIAGTVAVRTPELAKEVYFLQNAVGAVLGPQDCFLLQRGIKTLQVRMERQVRTAGALARWLGGRPEIREVFYPGTGAVVSFRLAHDSMAATFVDSLRLPLLGVSLGAVESIITVPARHSHASVPAAERERRGITDSLIRFSVGLEDLEDLQADLALALGRALKEAA</sequence>
<dbReference type="PROSITE" id="PS00868">
    <property type="entry name" value="CYS_MET_METAB_PP"/>
    <property type="match status" value="1"/>
</dbReference>
<keyword evidence="11" id="KW-1185">Reference proteome</keyword>
<keyword evidence="5 8" id="KW-0663">Pyridoxal phosphate</keyword>
<gene>
    <name evidence="10" type="ORF">FJV41_23140</name>
</gene>
<dbReference type="GO" id="GO:0016740">
    <property type="term" value="F:transferase activity"/>
    <property type="evidence" value="ECO:0007669"/>
    <property type="project" value="UniProtKB-KW"/>
</dbReference>
<evidence type="ECO:0000256" key="4">
    <source>
        <dbReference type="ARBA" id="ARBA00022605"/>
    </source>
</evidence>
<dbReference type="InterPro" id="IPR015424">
    <property type="entry name" value="PyrdxlP-dep_Trfase"/>
</dbReference>
<dbReference type="InterPro" id="IPR000277">
    <property type="entry name" value="Cys/Met-Metab_PyrdxlP-dep_enz"/>
</dbReference>
<evidence type="ECO:0000256" key="7">
    <source>
        <dbReference type="ARBA" id="ARBA00023239"/>
    </source>
</evidence>
<dbReference type="InterPro" id="IPR015422">
    <property type="entry name" value="PyrdxlP-dep_Trfase_small"/>
</dbReference>
<keyword evidence="6" id="KW-0486">Methionine biosynthesis</keyword>
<dbReference type="GO" id="GO:0047804">
    <property type="term" value="F:cysteine-S-conjugate beta-lyase activity"/>
    <property type="evidence" value="ECO:0007669"/>
    <property type="project" value="UniProtKB-EC"/>
</dbReference>
<dbReference type="InterPro" id="IPR054542">
    <property type="entry name" value="Cys_met_metab_PP"/>
</dbReference>
<dbReference type="EMBL" id="VIFM01000095">
    <property type="protein sequence ID" value="TQF13587.1"/>
    <property type="molecule type" value="Genomic_DNA"/>
</dbReference>
<keyword evidence="10" id="KW-0808">Transferase</keyword>
<evidence type="ECO:0000256" key="8">
    <source>
        <dbReference type="PIRSR" id="PIRSR001434-2"/>
    </source>
</evidence>
<dbReference type="Gene3D" id="3.90.1150.10">
    <property type="entry name" value="Aspartate Aminotransferase, domain 1"/>
    <property type="match status" value="1"/>
</dbReference>
<dbReference type="Proteomes" id="UP000315369">
    <property type="component" value="Unassembled WGS sequence"/>
</dbReference>
<dbReference type="OrthoDB" id="9805807at2"/>
<keyword evidence="7" id="KW-0456">Lyase</keyword>
<dbReference type="FunFam" id="3.40.640.10:FF:000009">
    <property type="entry name" value="Cystathionine gamma-synthase homolog"/>
    <property type="match status" value="1"/>
</dbReference>
<dbReference type="EC" id="4.4.1.13" evidence="3"/>
<evidence type="ECO:0000256" key="2">
    <source>
        <dbReference type="ARBA" id="ARBA00009077"/>
    </source>
</evidence>
<dbReference type="GO" id="GO:0005737">
    <property type="term" value="C:cytoplasm"/>
    <property type="evidence" value="ECO:0007669"/>
    <property type="project" value="TreeGrafter"/>
</dbReference>
<dbReference type="SUPFAM" id="SSF53383">
    <property type="entry name" value="PLP-dependent transferases"/>
    <property type="match status" value="1"/>
</dbReference>
<evidence type="ECO:0000256" key="9">
    <source>
        <dbReference type="RuleBase" id="RU362118"/>
    </source>
</evidence>
<dbReference type="PANTHER" id="PTHR11808:SF50">
    <property type="entry name" value="CYSTATHIONINE BETA-LYASE"/>
    <property type="match status" value="1"/>
</dbReference>
<dbReference type="CDD" id="cd00614">
    <property type="entry name" value="CGS_like"/>
    <property type="match status" value="1"/>
</dbReference>
<organism evidence="10 11">
    <name type="scientific">Myxococcus llanfairpwllgwyngyllgogerychwyrndrobwllllantysiliogogogochensis</name>
    <dbReference type="NCBI Taxonomy" id="2590453"/>
    <lineage>
        <taxon>Bacteria</taxon>
        <taxon>Pseudomonadati</taxon>
        <taxon>Myxococcota</taxon>
        <taxon>Myxococcia</taxon>
        <taxon>Myxococcales</taxon>
        <taxon>Cystobacterineae</taxon>
        <taxon>Myxococcaceae</taxon>
        <taxon>Myxococcus</taxon>
    </lineage>
</organism>
<proteinExistence type="inferred from homology"/>
<keyword evidence="4" id="KW-0028">Amino-acid biosynthesis</keyword>
<evidence type="ECO:0000256" key="6">
    <source>
        <dbReference type="ARBA" id="ARBA00023167"/>
    </source>
</evidence>
<protein>
    <recommendedName>
        <fullName evidence="3">cysteine-S-conjugate beta-lyase</fullName>
        <ecNumber evidence="3">4.4.1.13</ecNumber>
    </recommendedName>
</protein>